<protein>
    <recommendedName>
        <fullName evidence="2">Alkyl hydroperoxide reductase subunit C/ Thiol specific antioxidant domain-containing protein</fullName>
    </recommendedName>
</protein>
<evidence type="ECO:0000313" key="1">
    <source>
        <dbReference type="EMBL" id="CAA9346049.1"/>
    </source>
</evidence>
<proteinExistence type="predicted"/>
<sequence>MPLSPAVGDAAEPFTLEDQFQHAHAVSFGDGRPVVLVFADRDCADAVEPWARALGAGLGARARVLGIAAVGGVPAFLQGAVRGFLHGRPSVLLDWGNRVSDRHGYAGGECLVLAVDGGGVVRARVDGALTDARYADVARAVGA</sequence>
<organism evidence="1">
    <name type="scientific">uncultured Gemmatimonadaceae bacterium</name>
    <dbReference type="NCBI Taxonomy" id="246130"/>
    <lineage>
        <taxon>Bacteria</taxon>
        <taxon>Pseudomonadati</taxon>
        <taxon>Gemmatimonadota</taxon>
        <taxon>Gemmatimonadia</taxon>
        <taxon>Gemmatimonadales</taxon>
        <taxon>Gemmatimonadaceae</taxon>
        <taxon>environmental samples</taxon>
    </lineage>
</organism>
<accession>A0A6J4M000</accession>
<dbReference type="AlphaFoldDB" id="A0A6J4M000"/>
<dbReference type="EMBL" id="CADCTU010000703">
    <property type="protein sequence ID" value="CAA9346049.1"/>
    <property type="molecule type" value="Genomic_DNA"/>
</dbReference>
<name>A0A6J4M000_9BACT</name>
<evidence type="ECO:0008006" key="2">
    <source>
        <dbReference type="Google" id="ProtNLM"/>
    </source>
</evidence>
<gene>
    <name evidence="1" type="ORF">AVDCRST_MAG11-3230</name>
</gene>
<reference evidence="1" key="1">
    <citation type="submission" date="2020-02" db="EMBL/GenBank/DDBJ databases">
        <authorList>
            <person name="Meier V. D."/>
        </authorList>
    </citation>
    <scope>NUCLEOTIDE SEQUENCE</scope>
    <source>
        <strain evidence="1">AVDCRST_MAG11</strain>
    </source>
</reference>